<sequence length="104" mass="12005">MITILLLYNDKGFIIKLLASVQARNLNLDGLLANEVHLGSIDQFPKFSNQLLFIYGRDFLILSNQGCYSKYQYQQYLLSNINLEKLYQLDEIIASTIEDVMLSH</sequence>
<keyword evidence="2" id="KW-1185">Reference proteome</keyword>
<gene>
    <name evidence="1" type="primary">Contig7312.g7811</name>
    <name evidence="1" type="ORF">STYLEM_3688</name>
</gene>
<accession>A0A077ZXR0</accession>
<dbReference type="AlphaFoldDB" id="A0A077ZXR0"/>
<protein>
    <submittedName>
        <fullName evidence="1">Uncharacterized protein</fullName>
    </submittedName>
</protein>
<organism evidence="1 2">
    <name type="scientific">Stylonychia lemnae</name>
    <name type="common">Ciliate</name>
    <dbReference type="NCBI Taxonomy" id="5949"/>
    <lineage>
        <taxon>Eukaryota</taxon>
        <taxon>Sar</taxon>
        <taxon>Alveolata</taxon>
        <taxon>Ciliophora</taxon>
        <taxon>Intramacronucleata</taxon>
        <taxon>Spirotrichea</taxon>
        <taxon>Stichotrichia</taxon>
        <taxon>Sporadotrichida</taxon>
        <taxon>Oxytrichidae</taxon>
        <taxon>Stylonychinae</taxon>
        <taxon>Stylonychia</taxon>
    </lineage>
</organism>
<dbReference type="EMBL" id="CCKQ01003574">
    <property type="protein sequence ID" value="CDW74706.1"/>
    <property type="molecule type" value="Genomic_DNA"/>
</dbReference>
<dbReference type="Proteomes" id="UP000039865">
    <property type="component" value="Unassembled WGS sequence"/>
</dbReference>
<dbReference type="InParanoid" id="A0A077ZXR0"/>
<name>A0A077ZXR0_STYLE</name>
<evidence type="ECO:0000313" key="1">
    <source>
        <dbReference type="EMBL" id="CDW74706.1"/>
    </source>
</evidence>
<proteinExistence type="predicted"/>
<evidence type="ECO:0000313" key="2">
    <source>
        <dbReference type="Proteomes" id="UP000039865"/>
    </source>
</evidence>
<reference evidence="1 2" key="1">
    <citation type="submission" date="2014-06" db="EMBL/GenBank/DDBJ databases">
        <authorList>
            <person name="Swart Estienne"/>
        </authorList>
    </citation>
    <scope>NUCLEOTIDE SEQUENCE [LARGE SCALE GENOMIC DNA]</scope>
    <source>
        <strain evidence="1 2">130c</strain>
    </source>
</reference>